<dbReference type="EMBL" id="KZ805332">
    <property type="protein sequence ID" value="PVI03406.1"/>
    <property type="molecule type" value="Genomic_DNA"/>
</dbReference>
<proteinExistence type="predicted"/>
<evidence type="ECO:0000256" key="2">
    <source>
        <dbReference type="SAM" id="SignalP"/>
    </source>
</evidence>
<organism evidence="3 4">
    <name type="scientific">Periconia macrospinosa</name>
    <dbReference type="NCBI Taxonomy" id="97972"/>
    <lineage>
        <taxon>Eukaryota</taxon>
        <taxon>Fungi</taxon>
        <taxon>Dikarya</taxon>
        <taxon>Ascomycota</taxon>
        <taxon>Pezizomycotina</taxon>
        <taxon>Dothideomycetes</taxon>
        <taxon>Pleosporomycetidae</taxon>
        <taxon>Pleosporales</taxon>
        <taxon>Massarineae</taxon>
        <taxon>Periconiaceae</taxon>
        <taxon>Periconia</taxon>
    </lineage>
</organism>
<keyword evidence="4" id="KW-1185">Reference proteome</keyword>
<name>A0A2V1DZH6_9PLEO</name>
<gene>
    <name evidence="3" type="ORF">DM02DRAFT_625936</name>
</gene>
<accession>A0A2V1DZH6</accession>
<feature type="compositionally biased region" description="Polar residues" evidence="1">
    <location>
        <begin position="81"/>
        <end position="106"/>
    </location>
</feature>
<feature type="compositionally biased region" description="Polar residues" evidence="1">
    <location>
        <begin position="117"/>
        <end position="137"/>
    </location>
</feature>
<sequence>MRFSVLTIGSLLVLGNNIGVQSRAIATDLAISASMGAGVVESFSDGTLDMPPVEALETDFAEDDSDFSDDEILERGLGPNVKTSQGPNSQTSPGQESNSKTPSRPQARQIYKIAKSPSRNPQTSPGQGPNLRTSSGH</sequence>
<feature type="chain" id="PRO_5015987492" evidence="2">
    <location>
        <begin position="16"/>
        <end position="137"/>
    </location>
</feature>
<dbReference type="Proteomes" id="UP000244855">
    <property type="component" value="Unassembled WGS sequence"/>
</dbReference>
<evidence type="ECO:0000313" key="3">
    <source>
        <dbReference type="EMBL" id="PVI03406.1"/>
    </source>
</evidence>
<reference evidence="3 4" key="1">
    <citation type="journal article" date="2018" name="Sci. Rep.">
        <title>Comparative genomics provides insights into the lifestyle and reveals functional heterogeneity of dark septate endophytic fungi.</title>
        <authorList>
            <person name="Knapp D.G."/>
            <person name="Nemeth J.B."/>
            <person name="Barry K."/>
            <person name="Hainaut M."/>
            <person name="Henrissat B."/>
            <person name="Johnson J."/>
            <person name="Kuo A."/>
            <person name="Lim J.H.P."/>
            <person name="Lipzen A."/>
            <person name="Nolan M."/>
            <person name="Ohm R.A."/>
            <person name="Tamas L."/>
            <person name="Grigoriev I.V."/>
            <person name="Spatafora J.W."/>
            <person name="Nagy L.G."/>
            <person name="Kovacs G.M."/>
        </authorList>
    </citation>
    <scope>NUCLEOTIDE SEQUENCE [LARGE SCALE GENOMIC DNA]</scope>
    <source>
        <strain evidence="3 4">DSE2036</strain>
    </source>
</reference>
<feature type="compositionally biased region" description="Acidic residues" evidence="1">
    <location>
        <begin position="59"/>
        <end position="72"/>
    </location>
</feature>
<feature type="signal peptide" evidence="2">
    <location>
        <begin position="1"/>
        <end position="15"/>
    </location>
</feature>
<evidence type="ECO:0000313" key="4">
    <source>
        <dbReference type="Proteomes" id="UP000244855"/>
    </source>
</evidence>
<protein>
    <submittedName>
        <fullName evidence="3">Uncharacterized protein</fullName>
    </submittedName>
</protein>
<feature type="region of interest" description="Disordered" evidence="1">
    <location>
        <begin position="59"/>
        <end position="137"/>
    </location>
</feature>
<evidence type="ECO:0000256" key="1">
    <source>
        <dbReference type="SAM" id="MobiDB-lite"/>
    </source>
</evidence>
<dbReference type="AlphaFoldDB" id="A0A2V1DZH6"/>
<keyword evidence="2" id="KW-0732">Signal</keyword>